<dbReference type="Gene3D" id="3.30.1330.60">
    <property type="entry name" value="OmpA-like domain"/>
    <property type="match status" value="1"/>
</dbReference>
<dbReference type="InterPro" id="IPR050330">
    <property type="entry name" value="Bact_OuterMem_StrucFunc"/>
</dbReference>
<dbReference type="GO" id="GO:0009279">
    <property type="term" value="C:cell outer membrane"/>
    <property type="evidence" value="ECO:0007669"/>
    <property type="project" value="UniProtKB-SubCell"/>
</dbReference>
<dbReference type="PANTHER" id="PTHR30329:SF21">
    <property type="entry name" value="LIPOPROTEIN YIAD-RELATED"/>
    <property type="match status" value="1"/>
</dbReference>
<dbReference type="InterPro" id="IPR036737">
    <property type="entry name" value="OmpA-like_sf"/>
</dbReference>
<keyword evidence="2 4" id="KW-0472">Membrane</keyword>
<dbReference type="eggNOG" id="COG2885">
    <property type="taxonomic scope" value="Bacteria"/>
</dbReference>
<evidence type="ECO:0000313" key="9">
    <source>
        <dbReference type="Proteomes" id="UP000007519"/>
    </source>
</evidence>
<feature type="region of interest" description="Disordered" evidence="5">
    <location>
        <begin position="390"/>
        <end position="414"/>
    </location>
</feature>
<dbReference type="STRING" id="984262.SGRA_1269"/>
<feature type="domain" description="OmpA-like" evidence="7">
    <location>
        <begin position="238"/>
        <end position="359"/>
    </location>
</feature>
<dbReference type="HOGENOM" id="CLU_557668_0_0_10"/>
<accession>H6L590</accession>
<dbReference type="CDD" id="cd07185">
    <property type="entry name" value="OmpA_C-like"/>
    <property type="match status" value="1"/>
</dbReference>
<evidence type="ECO:0000256" key="4">
    <source>
        <dbReference type="PROSITE-ProRule" id="PRU00473"/>
    </source>
</evidence>
<dbReference type="SUPFAM" id="SSF103088">
    <property type="entry name" value="OmpA-like"/>
    <property type="match status" value="1"/>
</dbReference>
<dbReference type="OrthoDB" id="9809364at2"/>
<feature type="chain" id="PRO_5003604651" evidence="6">
    <location>
        <begin position="22"/>
        <end position="489"/>
    </location>
</feature>
<evidence type="ECO:0000259" key="7">
    <source>
        <dbReference type="PROSITE" id="PS51123"/>
    </source>
</evidence>
<dbReference type="AlphaFoldDB" id="H6L590"/>
<evidence type="ECO:0000256" key="6">
    <source>
        <dbReference type="SAM" id="SignalP"/>
    </source>
</evidence>
<evidence type="ECO:0000256" key="5">
    <source>
        <dbReference type="SAM" id="MobiDB-lite"/>
    </source>
</evidence>
<keyword evidence="9" id="KW-1185">Reference proteome</keyword>
<dbReference type="Proteomes" id="UP000007519">
    <property type="component" value="Chromosome"/>
</dbReference>
<dbReference type="PANTHER" id="PTHR30329">
    <property type="entry name" value="STATOR ELEMENT OF FLAGELLAR MOTOR COMPLEX"/>
    <property type="match status" value="1"/>
</dbReference>
<keyword evidence="6" id="KW-0732">Signal</keyword>
<proteinExistence type="predicted"/>
<comment type="subcellular location">
    <subcellularLocation>
        <location evidence="1">Cell outer membrane</location>
    </subcellularLocation>
</comment>
<dbReference type="RefSeq" id="WP_015691649.1">
    <property type="nucleotide sequence ID" value="NC_016940.1"/>
</dbReference>
<reference evidence="8 9" key="1">
    <citation type="journal article" date="2012" name="Stand. Genomic Sci.">
        <title>Complete genome sequencing and analysis of Saprospira grandis str. Lewin, a predatory marine bacterium.</title>
        <authorList>
            <person name="Saw J.H."/>
            <person name="Yuryev A."/>
            <person name="Kanbe M."/>
            <person name="Hou S."/>
            <person name="Young A.G."/>
            <person name="Aizawa S."/>
            <person name="Alam M."/>
        </authorList>
    </citation>
    <scope>NUCLEOTIDE SEQUENCE [LARGE SCALE GENOMIC DNA]</scope>
    <source>
        <strain evidence="8 9">Lewin</strain>
    </source>
</reference>
<gene>
    <name evidence="8" type="ordered locus">SGRA_1269</name>
</gene>
<sequence>MKQLFCLLVFLGASLFAESWAQTNSCQTVELYLYAKDNSGLIADANIRFWRPADSLSYRLKTDSLGRCRACLPLAQKEYQVQIQHKIFSSQTFSLQLDGSDSTIYKKVGLDRLPGYLLELSITEFLQGQGDSLAAGEYSLEGVTIEIYNKTQYKQELRLVEHPHHEISFLMEQGNEYIFMLRKQGYYSKRMRANVNVNDCILCMEGFGELTPGVAESLTQDNSMGTLVSNVNLRPLAVGEKMKLDNIYYDYGSSQIRPESYATLDQLAEMMRDNPNVYMELSAHTDCRGSKAFNLELSQNRANNVVQYIQERLPNGADRVKAQGYGESKPLNSCVDGISCSEELHQQNRRTELLVLDVVDDEDYINRPLASIMQEELESEILAANNSSYFKEKDPSQQKAQQKPTIPGPIPPNYSGYKIELSRSQESPALDHPIFMAFSTVFLDIDEQGFISFMVGDYSSEEEVNKALDKFRSRFSKAKAVYYKLGIRQ</sequence>
<dbReference type="Pfam" id="PF00691">
    <property type="entry name" value="OmpA"/>
    <property type="match status" value="1"/>
</dbReference>
<dbReference type="KEGG" id="sgn:SGRA_1269"/>
<name>H6L590_SAPGL</name>
<protein>
    <submittedName>
        <fullName evidence="8">Outer membrane protein A</fullName>
    </submittedName>
</protein>
<dbReference type="PRINTS" id="PR01021">
    <property type="entry name" value="OMPADOMAIN"/>
</dbReference>
<evidence type="ECO:0000256" key="3">
    <source>
        <dbReference type="ARBA" id="ARBA00023237"/>
    </source>
</evidence>
<dbReference type="InterPro" id="IPR006665">
    <property type="entry name" value="OmpA-like"/>
</dbReference>
<organism evidence="8 9">
    <name type="scientific">Saprospira grandis (strain Lewin)</name>
    <dbReference type="NCBI Taxonomy" id="984262"/>
    <lineage>
        <taxon>Bacteria</taxon>
        <taxon>Pseudomonadati</taxon>
        <taxon>Bacteroidota</taxon>
        <taxon>Saprospiria</taxon>
        <taxon>Saprospirales</taxon>
        <taxon>Saprospiraceae</taxon>
        <taxon>Saprospira</taxon>
    </lineage>
</organism>
<keyword evidence="3" id="KW-0998">Cell outer membrane</keyword>
<dbReference type="PROSITE" id="PS51123">
    <property type="entry name" value="OMPA_2"/>
    <property type="match status" value="1"/>
</dbReference>
<dbReference type="EMBL" id="CP002831">
    <property type="protein sequence ID" value="AFC24004.1"/>
    <property type="molecule type" value="Genomic_DNA"/>
</dbReference>
<dbReference type="InterPro" id="IPR006664">
    <property type="entry name" value="OMP_bac"/>
</dbReference>
<feature type="signal peptide" evidence="6">
    <location>
        <begin position="1"/>
        <end position="21"/>
    </location>
</feature>
<evidence type="ECO:0000256" key="1">
    <source>
        <dbReference type="ARBA" id="ARBA00004442"/>
    </source>
</evidence>
<evidence type="ECO:0000256" key="2">
    <source>
        <dbReference type="ARBA" id="ARBA00023136"/>
    </source>
</evidence>
<evidence type="ECO:0000313" key="8">
    <source>
        <dbReference type="EMBL" id="AFC24004.1"/>
    </source>
</evidence>